<evidence type="ECO:0000313" key="4">
    <source>
        <dbReference type="Proteomes" id="UP000192391"/>
    </source>
</evidence>
<reference evidence="4" key="1">
    <citation type="journal article" date="2017" name="Sci. Rep.">
        <title>Determination of the Genome and Primary Transcriptome of Syngas Fermenting Eubacterium limosum ATCC 8486.</title>
        <authorList>
            <person name="Song Y."/>
            <person name="Shin J."/>
            <person name="Jeong Y."/>
            <person name="Jin S."/>
            <person name="Lee J.K."/>
            <person name="Kim D.R."/>
            <person name="Kim S.C."/>
            <person name="Cho S."/>
            <person name="Cho B.K."/>
        </authorList>
    </citation>
    <scope>NUCLEOTIDE SEQUENCE [LARGE SCALE GENOMIC DNA]</scope>
    <source>
        <strain evidence="4">ATCC 8486</strain>
    </source>
</reference>
<evidence type="ECO:0000256" key="2">
    <source>
        <dbReference type="SAM" id="Phobius"/>
    </source>
</evidence>
<feature type="compositionally biased region" description="Polar residues" evidence="1">
    <location>
        <begin position="1229"/>
        <end position="1238"/>
    </location>
</feature>
<sequence>MLAPTAVVPLTTVAAQESITNFIQTVNAETSAAAEHDDGSPSGCYNPDYENIPEEAKRPTQAIDFSQYRTDYYNTILEVPVYLYNSDQDNTYSMGNPALTHTAYIVVDKNGEATVKLQFHGMDYAGQYGHLQRMTYFNTTQDMYDWAARKPGYENLPQQVEVERKRGANYEQVSFKLPSGDPLVGISPYVDMMGTVVTALVGFDYSNVKVLNGSVGDFSGTEMTEWYIEQFENNINWEHYSDSYADTFQQDLMDAKNYINYGINPDNSNIEYINKGLSSDYNQRSYHLRKNKVINKMKGYQEETQGDFTDESWAALTDCYGYFDFMNSADCTDADVVDIENEWNEALNGLITKDGVASYSEQLMKVVEECEALESEKDNYLTGAWNAFSRLVANGRETAETGDAIQCRRVLNESATWKDELYPKRKVVEDGIYEVTVTPKQMDENNNLVESTALNDQIDFSQKMKVKIYNGKATLTLSVKDKDTFPYLVISNGNGQHIGDNDSYWVEGSNMKEVTLANGETKEVPLEVVLQLPSQPEAKDTTFRYHMIDENGKSTDGTYYQNTAYLDVDYEHATKTSDIQVDKTDLRTLLDRCEEIGRNDYNGLLKSGYTEESARAMVDAYDAANKTYKKSNSQYEIDAALNSIYDADDHLVTYTDLFKNLADEAGLILNNPISRAEYTEDSINNLSSVYDETYKIVVSDKVSNQEIKAATEKLQSAYDNLKKADGSDEVQVDKTALNDKLNEAKAITADGYTEASFKSLQDAITAAQAVADNKDATQADVDAQVLALDNAVKALVKEDEQEKTDKTALTEKLNEAKAITAEGYTDESYQALQAAIQKAEEVLNNDKASQADVDTQVNALDVAIASLVDDGTVLRDGVYTLPVTLMHATTPGQDSMGNKAIKDNSGTLSIKDGKGTLQLEMVPLPIANLNGYLLSMEVADPENTVMTSTNILDWKNSKFLETNYIEYYDVVDDFNKPEGAADPNAAGKPYPKILELQVVPNQTETWVHVYVPAMGTLSSGDQVARLTLDYENIEVKSEKTDLQNKITEAETLLTQTDKYTAESLKALQNALDLANAVANNPSASQDDINAQIEALQAAIDALEEIQAPVSVDKTALNTKLTEAKELAAQTDKYTEDSLKALQTAIDAAQAIIDKTDATQSDVDTQVTNLDNAIKALVEKDQTPNGGEDNNKPNTTPGGNAGSNNNSGTNNNLGNNTLNGNAASGSNSSQKGANTKTGIENNETNLGVAAAFLAAAGALTGGFIFKRKKSSNK</sequence>
<keyword evidence="2" id="KW-0472">Membrane</keyword>
<proteinExistence type="predicted"/>
<dbReference type="AlphaFoldDB" id="A0AAC9W2K2"/>
<dbReference type="Gene3D" id="1.20.1270.90">
    <property type="entry name" value="AF1782-like"/>
    <property type="match status" value="6"/>
</dbReference>
<feature type="compositionally biased region" description="Low complexity" evidence="1">
    <location>
        <begin position="1192"/>
        <end position="1228"/>
    </location>
</feature>
<dbReference type="Pfam" id="PF07554">
    <property type="entry name" value="FIVAR"/>
    <property type="match status" value="6"/>
</dbReference>
<feature type="transmembrane region" description="Helical" evidence="2">
    <location>
        <begin position="1245"/>
        <end position="1264"/>
    </location>
</feature>
<protein>
    <submittedName>
        <fullName evidence="3">Uncharacterized protein</fullName>
    </submittedName>
</protein>
<accession>A0AAC9W2K2</accession>
<gene>
    <name evidence="3" type="ORF">B2M23_09625</name>
</gene>
<dbReference type="Gene3D" id="2.60.40.1850">
    <property type="match status" value="2"/>
</dbReference>
<dbReference type="InterPro" id="IPR037250">
    <property type="entry name" value="NEAT_dom_sf"/>
</dbReference>
<organism evidence="3 4">
    <name type="scientific">Eubacterium limosum</name>
    <dbReference type="NCBI Taxonomy" id="1736"/>
    <lineage>
        <taxon>Bacteria</taxon>
        <taxon>Bacillati</taxon>
        <taxon>Bacillota</taxon>
        <taxon>Clostridia</taxon>
        <taxon>Eubacteriales</taxon>
        <taxon>Eubacteriaceae</taxon>
        <taxon>Eubacterium</taxon>
    </lineage>
</organism>
<dbReference type="KEGG" id="elim:B2M23_09625"/>
<evidence type="ECO:0000313" key="3">
    <source>
        <dbReference type="EMBL" id="ARD65785.1"/>
    </source>
</evidence>
<dbReference type="Proteomes" id="UP000192391">
    <property type="component" value="Chromosome"/>
</dbReference>
<evidence type="ECO:0000256" key="1">
    <source>
        <dbReference type="SAM" id="MobiDB-lite"/>
    </source>
</evidence>
<name>A0AAC9W2K2_EUBLI</name>
<feature type="region of interest" description="Disordered" evidence="1">
    <location>
        <begin position="1177"/>
        <end position="1238"/>
    </location>
</feature>
<keyword evidence="2" id="KW-0812">Transmembrane</keyword>
<keyword evidence="2" id="KW-1133">Transmembrane helix</keyword>
<dbReference type="EMBL" id="CP019962">
    <property type="protein sequence ID" value="ARD65785.1"/>
    <property type="molecule type" value="Genomic_DNA"/>
</dbReference>